<keyword evidence="3" id="KW-1185">Reference proteome</keyword>
<dbReference type="SUPFAM" id="SSF53474">
    <property type="entry name" value="alpha/beta-Hydrolases"/>
    <property type="match status" value="1"/>
</dbReference>
<dbReference type="Pfam" id="PF00561">
    <property type="entry name" value="Abhydrolase_1"/>
    <property type="match status" value="1"/>
</dbReference>
<protein>
    <recommendedName>
        <fullName evidence="1">AB hydrolase-1 domain-containing protein</fullName>
    </recommendedName>
</protein>
<dbReference type="PANTHER" id="PTHR43798">
    <property type="entry name" value="MONOACYLGLYCEROL LIPASE"/>
    <property type="match status" value="1"/>
</dbReference>
<dbReference type="Proteomes" id="UP000466785">
    <property type="component" value="Chromosome"/>
</dbReference>
<organism evidence="2 3">
    <name type="scientific">Mycolicibacterium poriferae</name>
    <dbReference type="NCBI Taxonomy" id="39694"/>
    <lineage>
        <taxon>Bacteria</taxon>
        <taxon>Bacillati</taxon>
        <taxon>Actinomycetota</taxon>
        <taxon>Actinomycetes</taxon>
        <taxon>Mycobacteriales</taxon>
        <taxon>Mycobacteriaceae</taxon>
        <taxon>Mycolicibacterium</taxon>
    </lineage>
</organism>
<feature type="domain" description="AB hydrolase-1" evidence="1">
    <location>
        <begin position="100"/>
        <end position="340"/>
    </location>
</feature>
<dbReference type="InterPro" id="IPR050266">
    <property type="entry name" value="AB_hydrolase_sf"/>
</dbReference>
<dbReference type="KEGG" id="mpof:MPOR_43770"/>
<reference evidence="2 3" key="1">
    <citation type="journal article" date="2019" name="Emerg. Microbes Infect.">
        <title>Comprehensive subspecies identification of 175 nontuberculous mycobacteria species based on 7547 genomic profiles.</title>
        <authorList>
            <person name="Matsumoto Y."/>
            <person name="Kinjo T."/>
            <person name="Motooka D."/>
            <person name="Nabeya D."/>
            <person name="Jung N."/>
            <person name="Uechi K."/>
            <person name="Horii T."/>
            <person name="Iida T."/>
            <person name="Fujita J."/>
            <person name="Nakamura S."/>
        </authorList>
    </citation>
    <scope>NUCLEOTIDE SEQUENCE [LARGE SCALE GENOMIC DNA]</scope>
    <source>
        <strain evidence="2 3">JCM 12603</strain>
    </source>
</reference>
<sequence>MARSAMVTPSRAVLDWTVNTPPAIGETSCPNRHGALPVTRLTTDGECLDAHLVRVTSTSSATMASDPQSTGDSMPMSELKYLDLHGDQVAYRDVGSGPETLLLLHGMAGSSDTWRAVLPQLAKRYRVIAPDLLGHGQSAKPRSDYSLGAFAVSLRDLLDELGVSRVTVVGQSLGGGVAMQFVYQHPDYCQRLVLISSGGLGQDVGWTLRLLSAPGAELLMPLIAPPPVVRAGEKLRSWFSAANIQSPRGAEMWSAYSSLSDAQTRQAFLRTLRSVVDYRGQAVSALNRLHLTAEMPLLVIWGDEDHIIPVDHGYALSEVRAGCRLEVLPGVGHFPHVEKPAEVVDLLDDFIATTSPAATGPGTTAAATRPR</sequence>
<dbReference type="GO" id="GO:0016020">
    <property type="term" value="C:membrane"/>
    <property type="evidence" value="ECO:0007669"/>
    <property type="project" value="TreeGrafter"/>
</dbReference>
<dbReference type="AlphaFoldDB" id="A0A6N4VFG2"/>
<dbReference type="PANTHER" id="PTHR43798:SF33">
    <property type="entry name" value="HYDROLASE, PUTATIVE (AFU_ORTHOLOGUE AFUA_2G14860)-RELATED"/>
    <property type="match status" value="1"/>
</dbReference>
<name>A0A6N4VFG2_9MYCO</name>
<dbReference type="InterPro" id="IPR029058">
    <property type="entry name" value="AB_hydrolase_fold"/>
</dbReference>
<gene>
    <name evidence="2" type="ORF">MPOR_43770</name>
</gene>
<dbReference type="GO" id="GO:0003824">
    <property type="term" value="F:catalytic activity"/>
    <property type="evidence" value="ECO:0007669"/>
    <property type="project" value="UniProtKB-ARBA"/>
</dbReference>
<evidence type="ECO:0000313" key="2">
    <source>
        <dbReference type="EMBL" id="BBX53351.1"/>
    </source>
</evidence>
<accession>A0A6N4VFG2</accession>
<dbReference type="InterPro" id="IPR000073">
    <property type="entry name" value="AB_hydrolase_1"/>
</dbReference>
<proteinExistence type="predicted"/>
<dbReference type="Gene3D" id="3.40.50.1820">
    <property type="entry name" value="alpha/beta hydrolase"/>
    <property type="match status" value="1"/>
</dbReference>
<dbReference type="PRINTS" id="PR00111">
    <property type="entry name" value="ABHYDROLASE"/>
</dbReference>
<evidence type="ECO:0000313" key="3">
    <source>
        <dbReference type="Proteomes" id="UP000466785"/>
    </source>
</evidence>
<dbReference type="EMBL" id="AP022570">
    <property type="protein sequence ID" value="BBX53351.1"/>
    <property type="molecule type" value="Genomic_DNA"/>
</dbReference>
<evidence type="ECO:0000259" key="1">
    <source>
        <dbReference type="Pfam" id="PF00561"/>
    </source>
</evidence>